<reference evidence="1" key="2">
    <citation type="journal article" date="2020" name="Microorganisms">
        <title>Osmotic Adaptation and Compatible Solute Biosynthesis of Phototrophic Bacteria as Revealed from Genome Analyses.</title>
        <authorList>
            <person name="Imhoff J.F."/>
            <person name="Rahn T."/>
            <person name="Kunzel S."/>
            <person name="Keller A."/>
            <person name="Neulinger S.C."/>
        </authorList>
    </citation>
    <scope>NUCLEOTIDE SEQUENCE</scope>
    <source>
        <strain evidence="1">LMG 28126</strain>
    </source>
</reference>
<dbReference type="Gene3D" id="3.30.1330.40">
    <property type="entry name" value="RutC-like"/>
    <property type="match status" value="1"/>
</dbReference>
<dbReference type="PROSITE" id="PS51257">
    <property type="entry name" value="PROKAR_LIPOPROTEIN"/>
    <property type="match status" value="1"/>
</dbReference>
<dbReference type="Proteomes" id="UP000706333">
    <property type="component" value="Unassembled WGS sequence"/>
</dbReference>
<dbReference type="EMBL" id="NHSD01000051">
    <property type="protein sequence ID" value="MBK5925896.1"/>
    <property type="molecule type" value="Genomic_DNA"/>
</dbReference>
<protein>
    <recommendedName>
        <fullName evidence="3">RidA family protein</fullName>
    </recommendedName>
</protein>
<sequence>MIRFDRIDRPAIHLGAACAQLMSSCLTAPDRSGDVADQTRQILAVIDGHLHEHAAGRAGLMMVQVWLADIRDFAGFRAAWNDWVDPDHPPALSVVQAAASRRDTLVEIRAYAAR</sequence>
<dbReference type="RefSeq" id="WP_201155422.1">
    <property type="nucleotide sequence ID" value="NZ_NHSD01000051.1"/>
</dbReference>
<dbReference type="Pfam" id="PF01042">
    <property type="entry name" value="Ribonuc_L-PSP"/>
    <property type="match status" value="1"/>
</dbReference>
<dbReference type="PANTHER" id="PTHR47328:SF1">
    <property type="entry name" value="RUTC FAMILY PROTEIN YOAB"/>
    <property type="match status" value="1"/>
</dbReference>
<dbReference type="SUPFAM" id="SSF55298">
    <property type="entry name" value="YjgF-like"/>
    <property type="match status" value="1"/>
</dbReference>
<name>A0A934THX6_9RHOB</name>
<reference evidence="1" key="1">
    <citation type="submission" date="2017-05" db="EMBL/GenBank/DDBJ databases">
        <authorList>
            <person name="Imhoff J.F."/>
            <person name="Rahn T."/>
            <person name="Kuenzel S."/>
            <person name="Neulinger S.C."/>
        </authorList>
    </citation>
    <scope>NUCLEOTIDE SEQUENCE</scope>
    <source>
        <strain evidence="1">LMG 28126</strain>
    </source>
</reference>
<accession>A0A934THX6</accession>
<evidence type="ECO:0008006" key="3">
    <source>
        <dbReference type="Google" id="ProtNLM"/>
    </source>
</evidence>
<comment type="caution">
    <text evidence="1">The sequence shown here is derived from an EMBL/GenBank/DDBJ whole genome shotgun (WGS) entry which is preliminary data.</text>
</comment>
<organism evidence="1 2">
    <name type="scientific">Rhodobaculum claviforme</name>
    <dbReference type="NCBI Taxonomy" id="1549854"/>
    <lineage>
        <taxon>Bacteria</taxon>
        <taxon>Pseudomonadati</taxon>
        <taxon>Pseudomonadota</taxon>
        <taxon>Alphaproteobacteria</taxon>
        <taxon>Rhodobacterales</taxon>
        <taxon>Paracoccaceae</taxon>
        <taxon>Rhodobaculum</taxon>
    </lineage>
</organism>
<dbReference type="InterPro" id="IPR035709">
    <property type="entry name" value="YoaB-like"/>
</dbReference>
<evidence type="ECO:0000313" key="1">
    <source>
        <dbReference type="EMBL" id="MBK5925896.1"/>
    </source>
</evidence>
<dbReference type="InterPro" id="IPR006175">
    <property type="entry name" value="YjgF/YER057c/UK114"/>
</dbReference>
<keyword evidence="2" id="KW-1185">Reference proteome</keyword>
<proteinExistence type="predicted"/>
<dbReference type="AlphaFoldDB" id="A0A934THX6"/>
<evidence type="ECO:0000313" key="2">
    <source>
        <dbReference type="Proteomes" id="UP000706333"/>
    </source>
</evidence>
<gene>
    <name evidence="1" type="ORF">CCR87_00745</name>
</gene>
<dbReference type="InterPro" id="IPR035959">
    <property type="entry name" value="RutC-like_sf"/>
</dbReference>
<dbReference type="PANTHER" id="PTHR47328">
    <property type="match status" value="1"/>
</dbReference>